<evidence type="ECO:0000313" key="3">
    <source>
        <dbReference type="Proteomes" id="UP000095767"/>
    </source>
</evidence>
<comment type="caution">
    <text evidence="2">The sequence shown here is derived from an EMBL/GenBank/DDBJ whole genome shotgun (WGS) entry which is preliminary data.</text>
</comment>
<evidence type="ECO:0000256" key="1">
    <source>
        <dbReference type="SAM" id="MobiDB-lite"/>
    </source>
</evidence>
<dbReference type="OrthoDB" id="695318at2759"/>
<dbReference type="EMBL" id="LWDX02069292">
    <property type="protein sequence ID" value="OEL14663.1"/>
    <property type="molecule type" value="Genomic_DNA"/>
</dbReference>
<protein>
    <submittedName>
        <fullName evidence="2">Uncharacterized protein</fullName>
    </submittedName>
</protein>
<sequence>MGATGFSSRAGDDGHDTYYGNTSEYNDLKSKNQDSEEPTDILSMPTIEQAMKKGENTEAIPNAEQMEKERMAIECIAAWFNEAGIPFNTACLGSFDLMLEAIAKCGPGLRGPSLDELDGILLHRQVLAINDSTETLKKSWALEGCSVLVDLKMDHDGMRVLNFSVHYMNYNDHLTCFRNASKESEESDSKPENQNSEGLIDISIMLTTEQRVKKKEECNKNGPISAQENLGIGGNALFWFGDGLQSGSAFGWNNERKMVVGDEEQFMGWAKSSPGATTLYGKPFMNLDKLFEVYASDLGKVAKAKGPGDQFEVHEELSFTNMTESTQ</sequence>
<keyword evidence="3" id="KW-1185">Reference proteome</keyword>
<reference evidence="2 3" key="1">
    <citation type="submission" date="2016-09" db="EMBL/GenBank/DDBJ databases">
        <title>The draft genome of Dichanthelium oligosanthes: A C3 panicoid grass species.</title>
        <authorList>
            <person name="Studer A.J."/>
            <person name="Schnable J.C."/>
            <person name="Brutnell T.P."/>
        </authorList>
    </citation>
    <scope>NUCLEOTIDE SEQUENCE [LARGE SCALE GENOMIC DNA]</scope>
    <source>
        <strain evidence="3">cv. Kellogg 1175</strain>
        <tissue evidence="2">Leaf</tissue>
    </source>
</reference>
<accession>A0A1E5UP68</accession>
<dbReference type="Proteomes" id="UP000095767">
    <property type="component" value="Unassembled WGS sequence"/>
</dbReference>
<proteinExistence type="predicted"/>
<gene>
    <name evidence="2" type="ORF">BAE44_0024318</name>
</gene>
<dbReference type="AlphaFoldDB" id="A0A1E5UP68"/>
<feature type="region of interest" description="Disordered" evidence="1">
    <location>
        <begin position="1"/>
        <end position="40"/>
    </location>
</feature>
<name>A0A1E5UP68_9POAL</name>
<evidence type="ECO:0000313" key="2">
    <source>
        <dbReference type="EMBL" id="OEL14663.1"/>
    </source>
</evidence>
<organism evidence="2 3">
    <name type="scientific">Dichanthelium oligosanthes</name>
    <dbReference type="NCBI Taxonomy" id="888268"/>
    <lineage>
        <taxon>Eukaryota</taxon>
        <taxon>Viridiplantae</taxon>
        <taxon>Streptophyta</taxon>
        <taxon>Embryophyta</taxon>
        <taxon>Tracheophyta</taxon>
        <taxon>Spermatophyta</taxon>
        <taxon>Magnoliopsida</taxon>
        <taxon>Liliopsida</taxon>
        <taxon>Poales</taxon>
        <taxon>Poaceae</taxon>
        <taxon>PACMAD clade</taxon>
        <taxon>Panicoideae</taxon>
        <taxon>Panicodae</taxon>
        <taxon>Paniceae</taxon>
        <taxon>Dichantheliinae</taxon>
        <taxon>Dichanthelium</taxon>
    </lineage>
</organism>